<proteinExistence type="predicted"/>
<dbReference type="GO" id="GO:0005737">
    <property type="term" value="C:cytoplasm"/>
    <property type="evidence" value="ECO:0007669"/>
    <property type="project" value="TreeGrafter"/>
</dbReference>
<dbReference type="EMBL" id="LGTL01000010">
    <property type="protein sequence ID" value="KPA79474.1"/>
    <property type="molecule type" value="Genomic_DNA"/>
</dbReference>
<dbReference type="AlphaFoldDB" id="A0A0N0VF36"/>
<protein>
    <recommendedName>
        <fullName evidence="4">C2H2-type domain-containing protein</fullName>
    </recommendedName>
</protein>
<evidence type="ECO:0008006" key="4">
    <source>
        <dbReference type="Google" id="ProtNLM"/>
    </source>
</evidence>
<keyword evidence="3" id="KW-1185">Reference proteome</keyword>
<dbReference type="GeneID" id="26905597"/>
<organism evidence="2 3">
    <name type="scientific">Leptomonas pyrrhocoris</name>
    <name type="common">Firebug parasite</name>
    <dbReference type="NCBI Taxonomy" id="157538"/>
    <lineage>
        <taxon>Eukaryota</taxon>
        <taxon>Discoba</taxon>
        <taxon>Euglenozoa</taxon>
        <taxon>Kinetoplastea</taxon>
        <taxon>Metakinetoplastina</taxon>
        <taxon>Trypanosomatida</taxon>
        <taxon>Trypanosomatidae</taxon>
        <taxon>Leishmaniinae</taxon>
        <taxon>Leptomonas</taxon>
    </lineage>
</organism>
<gene>
    <name evidence="2" type="ORF">ABB37_05307</name>
</gene>
<accession>A0A0N0VF36</accession>
<sequence length="630" mass="65948">MSLECEGDGASCVECGEFDFLPHSCPYCHGVFCAAHASCHHVPASRGTGDAAALCVPPADPLVKDVVHSVGGTSGTTASTALIRCVVCQSFPCVLTPCPRCGESFCATHRFHGHEDAALQERLRKRAEQARLVTTTTTEEEDTSSAVSAGSIRARCAAFTASHPLSLAPVGYRSRRMDLLALVLFLRPSNTSPAKSPVEGSASPSVSLVNSSIAGGGGGGGGAVAVTADDVGLCSLIVATEMSVGQLRDRLETALMSEQEAVLPPSSTALMGARTSLFTIASIVEASSEETVEEARSKSLSSSQSSYRRRPHLSVVSLSADVVLRKAPVVNAAVVLAVVPAAASLEESTLAKILCTVLTEYLFNTAASAHQDSRVKALATRLYLQHQQLVRRSTAGLVIVAGDTRSKEGLYVNKAPSSVSPAAIGTAPPQAPGSTPDEPVPSHGEANTAAAATSEGFWPFRHAPPLNSFDFFNSKMSPCGMGALRPPTAPRIVVALFTADTALPGAVRPMCVALGKDWPMVRVADRLKEEVVEQQLSPHRTVAAPLLKTFSLYRLEQAGEGVVELLWETAAALTPASTLPLQSADVLVLCPPEPPGALAAVQAELRRLHSLTGKDKRALKADRIKLCSVM</sequence>
<name>A0A0N0VF36_LEPPY</name>
<dbReference type="InterPro" id="IPR035896">
    <property type="entry name" value="AN1-like_Znf"/>
</dbReference>
<feature type="region of interest" description="Disordered" evidence="1">
    <location>
        <begin position="419"/>
        <end position="448"/>
    </location>
</feature>
<comment type="caution">
    <text evidence="2">The sequence shown here is derived from an EMBL/GenBank/DDBJ whole genome shotgun (WGS) entry which is preliminary data.</text>
</comment>
<dbReference type="PANTHER" id="PTHR14677:SF38">
    <property type="entry name" value="C2H2-TYPE DOMAIN-CONTAINING PROTEIN"/>
    <property type="match status" value="1"/>
</dbReference>
<dbReference type="OMA" id="CAAHRFH"/>
<evidence type="ECO:0000313" key="3">
    <source>
        <dbReference type="Proteomes" id="UP000037923"/>
    </source>
</evidence>
<dbReference type="OrthoDB" id="431929at2759"/>
<reference evidence="2 3" key="1">
    <citation type="submission" date="2015-07" db="EMBL/GenBank/DDBJ databases">
        <title>High-quality genome of monoxenous trypanosomatid Leptomonas pyrrhocoris.</title>
        <authorList>
            <person name="Flegontov P."/>
            <person name="Butenko A."/>
            <person name="Firsov S."/>
            <person name="Vlcek C."/>
            <person name="Logacheva M.D."/>
            <person name="Field M."/>
            <person name="Filatov D."/>
            <person name="Flegontova O."/>
            <person name="Gerasimov E."/>
            <person name="Jackson A.P."/>
            <person name="Kelly S."/>
            <person name="Opperdoes F."/>
            <person name="O'Reilly A."/>
            <person name="Votypka J."/>
            <person name="Yurchenko V."/>
            <person name="Lukes J."/>
        </authorList>
    </citation>
    <scope>NUCLEOTIDE SEQUENCE [LARGE SCALE GENOMIC DNA]</scope>
    <source>
        <strain evidence="2">H10</strain>
    </source>
</reference>
<dbReference type="RefSeq" id="XP_015657913.1">
    <property type="nucleotide sequence ID" value="XM_015803271.1"/>
</dbReference>
<evidence type="ECO:0000313" key="2">
    <source>
        <dbReference type="EMBL" id="KPA79474.1"/>
    </source>
</evidence>
<dbReference type="PANTHER" id="PTHR14677">
    <property type="entry name" value="ARSENITE INDUCUBLE RNA ASSOCIATED PROTEIN AIP-1-RELATED"/>
    <property type="match status" value="1"/>
</dbReference>
<dbReference type="Proteomes" id="UP000037923">
    <property type="component" value="Unassembled WGS sequence"/>
</dbReference>
<evidence type="ECO:0000256" key="1">
    <source>
        <dbReference type="SAM" id="MobiDB-lite"/>
    </source>
</evidence>
<dbReference type="VEuPathDB" id="TriTrypDB:LpyrH10_10_0760"/>
<dbReference type="SUPFAM" id="SSF118310">
    <property type="entry name" value="AN1-like Zinc finger"/>
    <property type="match status" value="1"/>
</dbReference>